<dbReference type="Proteomes" id="UP000316095">
    <property type="component" value="Unassembled WGS sequence"/>
</dbReference>
<evidence type="ECO:0000256" key="1">
    <source>
        <dbReference type="SAM" id="SignalP"/>
    </source>
</evidence>
<dbReference type="AlphaFoldDB" id="A0A5C5XPL0"/>
<keyword evidence="3" id="KW-1185">Reference proteome</keyword>
<feature type="signal peptide" evidence="1">
    <location>
        <begin position="1"/>
        <end position="23"/>
    </location>
</feature>
<gene>
    <name evidence="2" type="ORF">Pan54_50950</name>
</gene>
<keyword evidence="1" id="KW-0732">Signal</keyword>
<reference evidence="2 3" key="1">
    <citation type="submission" date="2019-02" db="EMBL/GenBank/DDBJ databases">
        <title>Deep-cultivation of Planctomycetes and their phenomic and genomic characterization uncovers novel biology.</title>
        <authorList>
            <person name="Wiegand S."/>
            <person name="Jogler M."/>
            <person name="Boedeker C."/>
            <person name="Pinto D."/>
            <person name="Vollmers J."/>
            <person name="Rivas-Marin E."/>
            <person name="Kohn T."/>
            <person name="Peeters S.H."/>
            <person name="Heuer A."/>
            <person name="Rast P."/>
            <person name="Oberbeckmann S."/>
            <person name="Bunk B."/>
            <person name="Jeske O."/>
            <person name="Meyerdierks A."/>
            <person name="Storesund J.E."/>
            <person name="Kallscheuer N."/>
            <person name="Luecker S."/>
            <person name="Lage O.M."/>
            <person name="Pohl T."/>
            <person name="Merkel B.J."/>
            <person name="Hornburger P."/>
            <person name="Mueller R.-W."/>
            <person name="Bruemmer F."/>
            <person name="Labrenz M."/>
            <person name="Spormann A.M."/>
            <person name="Op Den Camp H."/>
            <person name="Overmann J."/>
            <person name="Amann R."/>
            <person name="Jetten M.S.M."/>
            <person name="Mascher T."/>
            <person name="Medema M.H."/>
            <person name="Devos D.P."/>
            <person name="Kaster A.-K."/>
            <person name="Ovreas L."/>
            <person name="Rohde M."/>
            <person name="Galperin M.Y."/>
            <person name="Jogler C."/>
        </authorList>
    </citation>
    <scope>NUCLEOTIDE SEQUENCE [LARGE SCALE GENOMIC DNA]</scope>
    <source>
        <strain evidence="2 3">Pan54</strain>
    </source>
</reference>
<evidence type="ECO:0000313" key="3">
    <source>
        <dbReference type="Proteomes" id="UP000316095"/>
    </source>
</evidence>
<feature type="chain" id="PRO_5023116362" description="DUF3352 domain-containing protein" evidence="1">
    <location>
        <begin position="24"/>
        <end position="572"/>
    </location>
</feature>
<dbReference type="EMBL" id="SJPG01000001">
    <property type="protein sequence ID" value="TWT64333.1"/>
    <property type="molecule type" value="Genomic_DNA"/>
</dbReference>
<dbReference type="RefSeq" id="WP_146506052.1">
    <property type="nucleotide sequence ID" value="NZ_SJPG01000001.1"/>
</dbReference>
<name>A0A5C5XPL0_9PLAN</name>
<organism evidence="2 3">
    <name type="scientific">Rubinisphaera italica</name>
    <dbReference type="NCBI Taxonomy" id="2527969"/>
    <lineage>
        <taxon>Bacteria</taxon>
        <taxon>Pseudomonadati</taxon>
        <taxon>Planctomycetota</taxon>
        <taxon>Planctomycetia</taxon>
        <taxon>Planctomycetales</taxon>
        <taxon>Planctomycetaceae</taxon>
        <taxon>Rubinisphaera</taxon>
    </lineage>
</organism>
<evidence type="ECO:0000313" key="2">
    <source>
        <dbReference type="EMBL" id="TWT64333.1"/>
    </source>
</evidence>
<proteinExistence type="predicted"/>
<sequence length="572" mass="62215" precursor="true">MRMMCRLSLTCLSLLIFTTTIRAADGPDLLPDSTAAVIKLMAPQKTLKQLSSFAVSVQEGSGGVIKGQAGMLGLGISNPTMQGVDQSRDWWAGVFLNEDEDPAVVFVIPAIDTEAMGEALDESFTFVAHDKYGIYSDNDAAMELVQAHLEDRTSKSVASLASEQIKSQFEGSHIAVAVNLVLVKEVYADKLEEMREQMNEGIKEAQGQMLEVPGMNLDFLKDLSEKIAEKIVVIVEDAEGYSNALTVTDAGINFKEVVEFTDGSRSAKYLAANPPQPATQLSKLPSEQLLYWNAGGNMNKINEWGLSLLPKMLEMSEEDAAEWKKLSAMTKKVNYEGMSGAFSLGDLQTGLVRTIALGTASPAGQFRDAMAKAVELMDGMEISGMTQELSLEKNYEKVDGVDVDLMLTKQTMDNDPQFGGFQAQINQFMYGGDTIETRVAFVDEDQYLQTMGGGKDLMETAVKAYKSQSAETDSVVSRDIKPLGDNNFVLLMDLPTLVKQGLSIAANAPGLPPMPFDQDSLDNLEVQRSYIGMSVATKDRACVGQLYIPVQTLQAGASLMQFFQQIQGGNAF</sequence>
<protein>
    <recommendedName>
        <fullName evidence="4">DUF3352 domain-containing protein</fullName>
    </recommendedName>
</protein>
<dbReference type="OrthoDB" id="211205at2"/>
<comment type="caution">
    <text evidence="2">The sequence shown here is derived from an EMBL/GenBank/DDBJ whole genome shotgun (WGS) entry which is preliminary data.</text>
</comment>
<accession>A0A5C5XPL0</accession>
<evidence type="ECO:0008006" key="4">
    <source>
        <dbReference type="Google" id="ProtNLM"/>
    </source>
</evidence>